<dbReference type="Proteomes" id="UP001610446">
    <property type="component" value="Unassembled WGS sequence"/>
</dbReference>
<reference evidence="4 5" key="1">
    <citation type="submission" date="2024-07" db="EMBL/GenBank/DDBJ databases">
        <title>Section-level genome sequencing and comparative genomics of Aspergillus sections Usti and Cavernicolus.</title>
        <authorList>
            <consortium name="Lawrence Berkeley National Laboratory"/>
            <person name="Nybo J.L."/>
            <person name="Vesth T.C."/>
            <person name="Theobald S."/>
            <person name="Frisvad J.C."/>
            <person name="Larsen T.O."/>
            <person name="Kjaerboelling I."/>
            <person name="Rothschild-Mancinelli K."/>
            <person name="Lyhne E.K."/>
            <person name="Kogle M.E."/>
            <person name="Barry K."/>
            <person name="Clum A."/>
            <person name="Na H."/>
            <person name="Ledsgaard L."/>
            <person name="Lin J."/>
            <person name="Lipzen A."/>
            <person name="Kuo A."/>
            <person name="Riley R."/>
            <person name="Mondo S."/>
            <person name="Labutti K."/>
            <person name="Haridas S."/>
            <person name="Pangalinan J."/>
            <person name="Salamov A.A."/>
            <person name="Simmons B.A."/>
            <person name="Magnuson J.K."/>
            <person name="Chen J."/>
            <person name="Drula E."/>
            <person name="Henrissat B."/>
            <person name="Wiebenga A."/>
            <person name="Lubbers R.J."/>
            <person name="Gomes A.C."/>
            <person name="Makela M.R."/>
            <person name="Stajich J."/>
            <person name="Grigoriev I.V."/>
            <person name="Mortensen U.H."/>
            <person name="De Vries R.P."/>
            <person name="Baker S.E."/>
            <person name="Andersen M.R."/>
        </authorList>
    </citation>
    <scope>NUCLEOTIDE SEQUENCE [LARGE SCALE GENOMIC DNA]</scope>
    <source>
        <strain evidence="4 5">CBS 123904</strain>
    </source>
</reference>
<evidence type="ECO:0000256" key="3">
    <source>
        <dbReference type="SAM" id="MobiDB-lite"/>
    </source>
</evidence>
<feature type="region of interest" description="Disordered" evidence="3">
    <location>
        <begin position="1"/>
        <end position="48"/>
    </location>
</feature>
<keyword evidence="2" id="KW-0802">TPR repeat</keyword>
<protein>
    <recommendedName>
        <fullName evidence="6">Peroxin 20</fullName>
    </recommendedName>
</protein>
<evidence type="ECO:0000313" key="4">
    <source>
        <dbReference type="EMBL" id="KAL2830651.1"/>
    </source>
</evidence>
<organism evidence="4 5">
    <name type="scientific">Aspergillus pseudoustus</name>
    <dbReference type="NCBI Taxonomy" id="1810923"/>
    <lineage>
        <taxon>Eukaryota</taxon>
        <taxon>Fungi</taxon>
        <taxon>Dikarya</taxon>
        <taxon>Ascomycota</taxon>
        <taxon>Pezizomycotina</taxon>
        <taxon>Eurotiomycetes</taxon>
        <taxon>Eurotiomycetidae</taxon>
        <taxon>Eurotiales</taxon>
        <taxon>Aspergillaceae</taxon>
        <taxon>Aspergillus</taxon>
        <taxon>Aspergillus subgen. Nidulantes</taxon>
    </lineage>
</organism>
<dbReference type="PANTHER" id="PTHR10130">
    <property type="entry name" value="PEROXISOMAL TARGETING SIGNAL 1 RECEPTOR PEX5"/>
    <property type="match status" value="1"/>
</dbReference>
<sequence>MSDALCGPSNALQNFQKHTSVDRTLQQDRLVSRQSPSQGFRSQNHSDGILDPEFAAFESNAFAGAPIPDAQHASNFITPARHMATPHLPEASNWATDFQSLRISGPPQAIAHHPGPSTAHMSAGPQQGWHSEFLRQQQHNLPVQQNQSFAPRFQSSFNPGFAMHASPMSTVAPAQGTPQLSTTETFDDSAFEAAFEQAKADMASQLETSVLGTQASDLEIKSDDTNLNEEVNFQQTIPETIRIGSDIIPQTNKEDPQAMANDADELARTAGQLLNSVSHDTSQKFRESNFLALMRRIRDREVQVEGDEFRETAQSLHPGGKYYPEGKLQQKDEGQRSWRATSQNDYIHITSDENTLKFPLSRGPTTSAPAIDDAALNAQITELAIQPGTSDDDMFFASWNHGDRWA</sequence>
<evidence type="ECO:0000313" key="5">
    <source>
        <dbReference type="Proteomes" id="UP001610446"/>
    </source>
</evidence>
<accession>A0ABR4ISJ5</accession>
<proteinExistence type="predicted"/>
<name>A0ABR4ISJ5_9EURO</name>
<feature type="region of interest" description="Disordered" evidence="3">
    <location>
        <begin position="313"/>
        <end position="337"/>
    </location>
</feature>
<evidence type="ECO:0000256" key="1">
    <source>
        <dbReference type="ARBA" id="ARBA00022737"/>
    </source>
</evidence>
<comment type="caution">
    <text evidence="4">The sequence shown here is derived from an EMBL/GenBank/DDBJ whole genome shotgun (WGS) entry which is preliminary data.</text>
</comment>
<dbReference type="Gene3D" id="6.10.280.230">
    <property type="match status" value="1"/>
</dbReference>
<dbReference type="EMBL" id="JBFXLU010000302">
    <property type="protein sequence ID" value="KAL2830651.1"/>
    <property type="molecule type" value="Genomic_DNA"/>
</dbReference>
<dbReference type="InterPro" id="IPR024111">
    <property type="entry name" value="PEX5/PEX5L"/>
</dbReference>
<keyword evidence="5" id="KW-1185">Reference proteome</keyword>
<dbReference type="PANTHER" id="PTHR10130:SF4">
    <property type="entry name" value="MICROBODY (PEROXISOME) BIOGENESIS PROTEIN PEROXIN 20 (EUROFUNG)"/>
    <property type="match status" value="1"/>
</dbReference>
<keyword evidence="1" id="KW-0677">Repeat</keyword>
<evidence type="ECO:0000256" key="2">
    <source>
        <dbReference type="ARBA" id="ARBA00022803"/>
    </source>
</evidence>
<evidence type="ECO:0008006" key="6">
    <source>
        <dbReference type="Google" id="ProtNLM"/>
    </source>
</evidence>
<gene>
    <name evidence="4" type="ORF">BJY01DRAFT_227116</name>
</gene>
<feature type="compositionally biased region" description="Polar residues" evidence="3">
    <location>
        <begin position="10"/>
        <end position="46"/>
    </location>
</feature>